<sequence>MGNQLARIMPNVGGPREERRRLLSSVVHSVLLYGAPSWAHTLDLVPGNVRALNRAQRRVLLRCACAYRTVSEAATNVIASTPPADLLAREREAAFERRRSPAAAITGGNDPRSVIMEAWQERWSSGEKGSWTRRLIPDVRAWCARSHGLTTNFHLTQFLSGHGCFGQYLHRIRKADNPRCVDCLSPVDDAEHAFFVCDRWWRRRMELKAAIDGPFTPDTAVGKMLESRSNWTAVDRFVKEVLTTREAEERERQRQERLGS</sequence>
<evidence type="ECO:0000313" key="1">
    <source>
        <dbReference type="EMBL" id="MBY28137.1"/>
    </source>
</evidence>
<name>A0A2S2PFB9_SCHGA</name>
<evidence type="ECO:0008006" key="2">
    <source>
        <dbReference type="Google" id="ProtNLM"/>
    </source>
</evidence>
<dbReference type="AlphaFoldDB" id="A0A2S2PFB9"/>
<reference evidence="1" key="1">
    <citation type="submission" date="2018-04" db="EMBL/GenBank/DDBJ databases">
        <title>Transcriptome of Schizaphis graminum biotype I.</title>
        <authorList>
            <person name="Scully E.D."/>
            <person name="Geib S.M."/>
            <person name="Palmer N.A."/>
            <person name="Koch K."/>
            <person name="Bradshaw J."/>
            <person name="Heng-Moss T."/>
            <person name="Sarath G."/>
        </authorList>
    </citation>
    <scope>NUCLEOTIDE SEQUENCE</scope>
</reference>
<dbReference type="EMBL" id="GGMR01015518">
    <property type="protein sequence ID" value="MBY28137.1"/>
    <property type="molecule type" value="Transcribed_RNA"/>
</dbReference>
<protein>
    <recommendedName>
        <fullName evidence="2">Retrovirus-related Pol polyprotein from type-1 retrotransposable element R1</fullName>
    </recommendedName>
</protein>
<gene>
    <name evidence="1" type="primary">Y2R2_13</name>
    <name evidence="1" type="ORF">g.124028</name>
</gene>
<organism evidence="1">
    <name type="scientific">Schizaphis graminum</name>
    <name type="common">Green bug aphid</name>
    <dbReference type="NCBI Taxonomy" id="13262"/>
    <lineage>
        <taxon>Eukaryota</taxon>
        <taxon>Metazoa</taxon>
        <taxon>Ecdysozoa</taxon>
        <taxon>Arthropoda</taxon>
        <taxon>Hexapoda</taxon>
        <taxon>Insecta</taxon>
        <taxon>Pterygota</taxon>
        <taxon>Neoptera</taxon>
        <taxon>Paraneoptera</taxon>
        <taxon>Hemiptera</taxon>
        <taxon>Sternorrhyncha</taxon>
        <taxon>Aphidomorpha</taxon>
        <taxon>Aphidoidea</taxon>
        <taxon>Aphididae</taxon>
        <taxon>Aphidini</taxon>
        <taxon>Schizaphis</taxon>
    </lineage>
</organism>
<proteinExistence type="predicted"/>
<accession>A0A2S2PFB9</accession>